<name>A0A251QD48_PRUPE</name>
<gene>
    <name evidence="1" type="ORF">PRUPE_2G081600</name>
</gene>
<evidence type="ECO:0000313" key="2">
    <source>
        <dbReference type="Proteomes" id="UP000006882"/>
    </source>
</evidence>
<protein>
    <submittedName>
        <fullName evidence="1">Uncharacterized protein</fullName>
    </submittedName>
</protein>
<proteinExistence type="predicted"/>
<dbReference type="Proteomes" id="UP000006882">
    <property type="component" value="Chromosome G2"/>
</dbReference>
<sequence>MYISTRRGNCIQINKVTGMLARTIVGITIHDCSWIIMKRAEEKATIMVAIEMNKVERPIIIFVGKDLRKSSSA</sequence>
<organism evidence="1 2">
    <name type="scientific">Prunus persica</name>
    <name type="common">Peach</name>
    <name type="synonym">Amygdalus persica</name>
    <dbReference type="NCBI Taxonomy" id="3760"/>
    <lineage>
        <taxon>Eukaryota</taxon>
        <taxon>Viridiplantae</taxon>
        <taxon>Streptophyta</taxon>
        <taxon>Embryophyta</taxon>
        <taxon>Tracheophyta</taxon>
        <taxon>Spermatophyta</taxon>
        <taxon>Magnoliopsida</taxon>
        <taxon>eudicotyledons</taxon>
        <taxon>Gunneridae</taxon>
        <taxon>Pentapetalae</taxon>
        <taxon>rosids</taxon>
        <taxon>fabids</taxon>
        <taxon>Rosales</taxon>
        <taxon>Rosaceae</taxon>
        <taxon>Amygdaloideae</taxon>
        <taxon>Amygdaleae</taxon>
        <taxon>Prunus</taxon>
    </lineage>
</organism>
<accession>A0A251QD48</accession>
<dbReference type="AlphaFoldDB" id="A0A251QD48"/>
<evidence type="ECO:0000313" key="1">
    <source>
        <dbReference type="EMBL" id="ONI21693.1"/>
    </source>
</evidence>
<reference evidence="1 2" key="1">
    <citation type="journal article" date="2013" name="Nat. Genet.">
        <title>The high-quality draft genome of peach (Prunus persica) identifies unique patterns of genetic diversity, domestication and genome evolution.</title>
        <authorList>
            <consortium name="International Peach Genome Initiative"/>
            <person name="Verde I."/>
            <person name="Abbott A.G."/>
            <person name="Scalabrin S."/>
            <person name="Jung S."/>
            <person name="Shu S."/>
            <person name="Marroni F."/>
            <person name="Zhebentyayeva T."/>
            <person name="Dettori M.T."/>
            <person name="Grimwood J."/>
            <person name="Cattonaro F."/>
            <person name="Zuccolo A."/>
            <person name="Rossini L."/>
            <person name="Jenkins J."/>
            <person name="Vendramin E."/>
            <person name="Meisel L.A."/>
            <person name="Decroocq V."/>
            <person name="Sosinski B."/>
            <person name="Prochnik S."/>
            <person name="Mitros T."/>
            <person name="Policriti A."/>
            <person name="Cipriani G."/>
            <person name="Dondini L."/>
            <person name="Ficklin S."/>
            <person name="Goodstein D.M."/>
            <person name="Xuan P."/>
            <person name="Del Fabbro C."/>
            <person name="Aramini V."/>
            <person name="Copetti D."/>
            <person name="Gonzalez S."/>
            <person name="Horner D.S."/>
            <person name="Falchi R."/>
            <person name="Lucas S."/>
            <person name="Mica E."/>
            <person name="Maldonado J."/>
            <person name="Lazzari B."/>
            <person name="Bielenberg D."/>
            <person name="Pirona R."/>
            <person name="Miculan M."/>
            <person name="Barakat A."/>
            <person name="Testolin R."/>
            <person name="Stella A."/>
            <person name="Tartarini S."/>
            <person name="Tonutti P."/>
            <person name="Arus P."/>
            <person name="Orellana A."/>
            <person name="Wells C."/>
            <person name="Main D."/>
            <person name="Vizzotto G."/>
            <person name="Silva H."/>
            <person name="Salamini F."/>
            <person name="Schmutz J."/>
            <person name="Morgante M."/>
            <person name="Rokhsar D.S."/>
        </authorList>
    </citation>
    <scope>NUCLEOTIDE SEQUENCE [LARGE SCALE GENOMIC DNA]</scope>
    <source>
        <strain evidence="2">cv. Nemared</strain>
    </source>
</reference>
<dbReference type="Gramene" id="ONI21693">
    <property type="protein sequence ID" value="ONI21693"/>
    <property type="gene ID" value="PRUPE_2G081600"/>
</dbReference>
<keyword evidence="2" id="KW-1185">Reference proteome</keyword>
<dbReference type="EMBL" id="CM007652">
    <property type="protein sequence ID" value="ONI21693.1"/>
    <property type="molecule type" value="Genomic_DNA"/>
</dbReference>